<proteinExistence type="predicted"/>
<name>A0ABZ0TXX7_9FIRM</name>
<dbReference type="CDD" id="cd10318">
    <property type="entry name" value="RGL11"/>
    <property type="match status" value="1"/>
</dbReference>
<dbReference type="Proteomes" id="UP001322744">
    <property type="component" value="Chromosome"/>
</dbReference>
<dbReference type="InterPro" id="IPR036116">
    <property type="entry name" value="FN3_sf"/>
</dbReference>
<dbReference type="InterPro" id="IPR028994">
    <property type="entry name" value="Integrin_alpha_N"/>
</dbReference>
<dbReference type="PANTHER" id="PTHR43118">
    <property type="entry name" value="RHAMNOGALACTURONAN LYASE (EUROFUNG)"/>
    <property type="match status" value="1"/>
</dbReference>
<dbReference type="InterPro" id="IPR041624">
    <property type="entry name" value="RGI_lyase"/>
</dbReference>
<keyword evidence="4" id="KW-1185">Reference proteome</keyword>
<dbReference type="SUPFAM" id="SSF49265">
    <property type="entry name" value="Fibronectin type III"/>
    <property type="match status" value="1"/>
</dbReference>
<evidence type="ECO:0000259" key="2">
    <source>
        <dbReference type="Pfam" id="PF21348"/>
    </source>
</evidence>
<dbReference type="SUPFAM" id="SSF69318">
    <property type="entry name" value="Integrin alpha N-terminal domain"/>
    <property type="match status" value="1"/>
</dbReference>
<dbReference type="Pfam" id="PF18370">
    <property type="entry name" value="RGI_lyase"/>
    <property type="match status" value="1"/>
</dbReference>
<dbReference type="InterPro" id="IPR049366">
    <property type="entry name" value="RGL11_C"/>
</dbReference>
<evidence type="ECO:0008006" key="5">
    <source>
        <dbReference type="Google" id="ProtNLM"/>
    </source>
</evidence>
<evidence type="ECO:0000313" key="3">
    <source>
        <dbReference type="EMBL" id="WPX08318.1"/>
    </source>
</evidence>
<dbReference type="InterPro" id="IPR034641">
    <property type="entry name" value="RGL11"/>
</dbReference>
<dbReference type="PANTHER" id="PTHR43118:SF1">
    <property type="entry name" value="RHAMNOGALACTURONAN LYASE (EUROFUNG)"/>
    <property type="match status" value="1"/>
</dbReference>
<dbReference type="Gene3D" id="2.60.40.10">
    <property type="entry name" value="Immunoglobulins"/>
    <property type="match status" value="3"/>
</dbReference>
<reference evidence="3 4" key="1">
    <citation type="submission" date="2023-12" db="EMBL/GenBank/DDBJ databases">
        <authorList>
            <person name="Manesh M.J.H."/>
            <person name="Bing R.G."/>
            <person name="Willard D.J."/>
            <person name="Kelly R.M."/>
        </authorList>
    </citation>
    <scope>NUCLEOTIDE SEQUENCE [LARGE SCALE GENOMIC DNA]</scope>
    <source>
        <strain evidence="3 4">DSM 8977</strain>
    </source>
</reference>
<dbReference type="RefSeq" id="WP_108721022.1">
    <property type="nucleotide sequence ID" value="NZ_CP139957.1"/>
</dbReference>
<feature type="domain" description="Rhamnogalacturonan lyase family 11 C-terminal" evidence="2">
    <location>
        <begin position="132"/>
        <end position="636"/>
    </location>
</feature>
<evidence type="ECO:0000313" key="4">
    <source>
        <dbReference type="Proteomes" id="UP001322744"/>
    </source>
</evidence>
<sequence length="928" mass="103925">MKKSIKKLIVILTVLVFAISFAIPITGLTAKAQESKVVIIKGRQMEKIDRAPIAIKTDSGVYISWRLLGTDPIDISFNVYRDGVKINSEPITMSTNFVDPQGTLNSKYYITAVINGVEVERTQEISVLPHNYIEIPLQKPVNPYSPDYTPNDCSVGDLDGDGQYEIVVKWEPINAKDNSQSGVTGNVFLDAVKMDGTRLWRIDLGRNIRAGAHYTQFMVYDFDGDGKAELICKTADGTVDGQGNVIGDPNANYVNASGYILDGPEYLTLFDGETGKALDTVSYDPPRGNISDKNVWGDNYGNRADRFLAAVAYLDGYHPSAIFSRGYYTKTYIVAWDVVNKKLVKRWRFDTGEINDGYRDEYEGQGNHNLSVGDVDLDGKDEIIFGAMTIDDNGEPLYTTRLGHGDALHVSDFDPYRDGYEVFKVMESGAAGGALWDAATGTILQRFVRYRDTGRGVADDIDPRYPGAELWGPGPYTVSGVTYEGVGLRAVDGTVISLTYMPPMNFTIWWDGDLLREVLDSVYSRGQYDNPYIGKWDYNNLQTVTLLSVAGECYSNNDTKATPCLTADLFGDWREEAIWRTVSNNAIRIYISTIPTNYRFVTLMHDPMYRVAIAWQNVAYNQPPHPSYYIGEDMAPAGLEAEKVTGSDGSLKKVVLRWQPMPDAVYYEVYRSVYDPSNVGYPTFGFNNYIKIATVTTNKFVDTNVGSSTKYAYRIKVYRNGKLSAPSFPVVVVDEKAKEVSINRVNGTLRNVVINWDNIPDATYYEVYRSEYTATAGFGEFNKIGIVSENRFVDTTAEIGKYYMYKVVARGVNSYEYSPIYIFDFNGYKIKSDGVLERKAGLKASIGVEQTENVYCEGNKVVVFELFRGNTPISIVAVEKDIKDAENFIGYFNVDPSDSEYYVKVFVFDRFDSDLTVPYSLAEPQVLR</sequence>
<dbReference type="EMBL" id="CP139957">
    <property type="protein sequence ID" value="WPX08318.1"/>
    <property type="molecule type" value="Genomic_DNA"/>
</dbReference>
<dbReference type="Pfam" id="PF21348">
    <property type="entry name" value="RGL11_C"/>
    <property type="match status" value="1"/>
</dbReference>
<evidence type="ECO:0000259" key="1">
    <source>
        <dbReference type="Pfam" id="PF18370"/>
    </source>
</evidence>
<protein>
    <recommendedName>
        <fullName evidence="5">Rhamnogalacturonan I lyase beta-sheet domain-containing protein</fullName>
    </recommendedName>
</protein>
<dbReference type="InterPro" id="IPR013783">
    <property type="entry name" value="Ig-like_fold"/>
</dbReference>
<feature type="domain" description="Rhamnogalacturonan I lyase beta-sheet" evidence="1">
    <location>
        <begin position="43"/>
        <end position="127"/>
    </location>
</feature>
<accession>A0ABZ0TXX7</accession>
<organism evidence="3 4">
    <name type="scientific">Anaerocellum danielii</name>
    <dbReference type="NCBI Taxonomy" id="1387557"/>
    <lineage>
        <taxon>Bacteria</taxon>
        <taxon>Bacillati</taxon>
        <taxon>Bacillota</taxon>
        <taxon>Bacillota incertae sedis</taxon>
        <taxon>Caldicellulosiruptorales</taxon>
        <taxon>Caldicellulosiruptoraceae</taxon>
        <taxon>Anaerocellum</taxon>
    </lineage>
</organism>
<gene>
    <name evidence="3" type="ORF">SOJ16_002192</name>
</gene>